<sequence length="446" mass="50844">MAANGAFMNLAPGGLLFPLLMPSILGPNFVPFMRYDFEAAHEEIQSLMAGMDPDSFNEITEFLSVRQQVLNSRKYVQALLKLARARSTKLFHAPDPATTDESLLAPLSSGFDVYHQSDYNKVVTVLVGSKKHQLKFTAISGALAAEADFFKPLCDDRWKCGRARVIELENHQPETFAIFITWLYTRDHTDAEGLVKVCQYGHDHSTFRIRKSSHKKRWFQLLHCYFLADYIGAPQFANHIMDALIFAYKDWVEDNSFHKVLKEPIFEDRETEQLVEENTTDLSPLRLLVDDILSPFLVLRSPEASTSFLERFRRPVKFQNHSPLPSQDSAFSMPSHHAHPNHGNILYSMHTPDALPDLPPSHPVPSHLQIPPPQYNILDPALFETPHPSARSRFNSMFHLRSDSEDLAMNLMKSEYLKKIWEGSRCKYHIHKQGKDCSGDVVLGIS</sequence>
<dbReference type="CDD" id="cd18186">
    <property type="entry name" value="BTB_POZ_ZBTB_KLHL-like"/>
    <property type="match status" value="1"/>
</dbReference>
<dbReference type="PANTHER" id="PTHR47843:SF2">
    <property type="entry name" value="BTB DOMAIN-CONTAINING PROTEIN"/>
    <property type="match status" value="1"/>
</dbReference>
<keyword evidence="1" id="KW-0732">Signal</keyword>
<gene>
    <name evidence="2" type="ORF">EYC84_003967</name>
</gene>
<accession>A0A5M9K1K4</accession>
<dbReference type="EMBL" id="VICG01000002">
    <property type="protein sequence ID" value="KAA8574717.1"/>
    <property type="molecule type" value="Genomic_DNA"/>
</dbReference>
<dbReference type="SUPFAM" id="SSF54695">
    <property type="entry name" value="POZ domain"/>
    <property type="match status" value="1"/>
</dbReference>
<dbReference type="OrthoDB" id="1022638at2759"/>
<organism evidence="2 3">
    <name type="scientific">Monilinia fructicola</name>
    <name type="common">Brown rot fungus</name>
    <name type="synonym">Ciboria fructicola</name>
    <dbReference type="NCBI Taxonomy" id="38448"/>
    <lineage>
        <taxon>Eukaryota</taxon>
        <taxon>Fungi</taxon>
        <taxon>Dikarya</taxon>
        <taxon>Ascomycota</taxon>
        <taxon>Pezizomycotina</taxon>
        <taxon>Leotiomycetes</taxon>
        <taxon>Helotiales</taxon>
        <taxon>Sclerotiniaceae</taxon>
        <taxon>Monilinia</taxon>
    </lineage>
</organism>
<feature type="signal peptide" evidence="1">
    <location>
        <begin position="1"/>
        <end position="26"/>
    </location>
</feature>
<feature type="chain" id="PRO_5024459945" description="BTB domain-containing protein" evidence="1">
    <location>
        <begin position="27"/>
        <end position="446"/>
    </location>
</feature>
<dbReference type="Gene3D" id="3.30.710.10">
    <property type="entry name" value="Potassium Channel Kv1.1, Chain A"/>
    <property type="match status" value="1"/>
</dbReference>
<dbReference type="VEuPathDB" id="FungiDB:MFRU_049g00040"/>
<dbReference type="InterPro" id="IPR011333">
    <property type="entry name" value="SKP1/BTB/POZ_sf"/>
</dbReference>
<evidence type="ECO:0000313" key="2">
    <source>
        <dbReference type="EMBL" id="KAA8574717.1"/>
    </source>
</evidence>
<reference evidence="2 3" key="1">
    <citation type="submission" date="2019-06" db="EMBL/GenBank/DDBJ databases">
        <title>Genome Sequence of the Brown Rot Fungal Pathogen Monilinia fructicola.</title>
        <authorList>
            <person name="De Miccolis Angelini R.M."/>
            <person name="Landi L."/>
            <person name="Abate D."/>
            <person name="Pollastro S."/>
            <person name="Romanazzi G."/>
            <person name="Faretra F."/>
        </authorList>
    </citation>
    <scope>NUCLEOTIDE SEQUENCE [LARGE SCALE GENOMIC DNA]</scope>
    <source>
        <strain evidence="2 3">Mfrc123</strain>
    </source>
</reference>
<name>A0A5M9K1K4_MONFR</name>
<dbReference type="AlphaFoldDB" id="A0A5M9K1K4"/>
<dbReference type="Proteomes" id="UP000322873">
    <property type="component" value="Unassembled WGS sequence"/>
</dbReference>
<dbReference type="PANTHER" id="PTHR47843">
    <property type="entry name" value="BTB DOMAIN-CONTAINING PROTEIN-RELATED"/>
    <property type="match status" value="1"/>
</dbReference>
<proteinExistence type="predicted"/>
<keyword evidence="3" id="KW-1185">Reference proteome</keyword>
<comment type="caution">
    <text evidence="2">The sequence shown here is derived from an EMBL/GenBank/DDBJ whole genome shotgun (WGS) entry which is preliminary data.</text>
</comment>
<evidence type="ECO:0008006" key="4">
    <source>
        <dbReference type="Google" id="ProtNLM"/>
    </source>
</evidence>
<evidence type="ECO:0000256" key="1">
    <source>
        <dbReference type="SAM" id="SignalP"/>
    </source>
</evidence>
<protein>
    <recommendedName>
        <fullName evidence="4">BTB domain-containing protein</fullName>
    </recommendedName>
</protein>
<evidence type="ECO:0000313" key="3">
    <source>
        <dbReference type="Proteomes" id="UP000322873"/>
    </source>
</evidence>